<organism evidence="16 17">
    <name type="scientific">Clohesyomyces aquaticus</name>
    <dbReference type="NCBI Taxonomy" id="1231657"/>
    <lineage>
        <taxon>Eukaryota</taxon>
        <taxon>Fungi</taxon>
        <taxon>Dikarya</taxon>
        <taxon>Ascomycota</taxon>
        <taxon>Pezizomycotina</taxon>
        <taxon>Dothideomycetes</taxon>
        <taxon>Pleosporomycetidae</taxon>
        <taxon>Pleosporales</taxon>
        <taxon>Lindgomycetaceae</taxon>
        <taxon>Clohesyomyces</taxon>
    </lineage>
</organism>
<evidence type="ECO:0000256" key="2">
    <source>
        <dbReference type="ARBA" id="ARBA00005594"/>
    </source>
</evidence>
<dbReference type="PANTHER" id="PTHR43740">
    <property type="entry name" value="LEUCYL-TRNA SYNTHETASE"/>
    <property type="match status" value="1"/>
</dbReference>
<evidence type="ECO:0000256" key="9">
    <source>
        <dbReference type="ARBA" id="ARBA00030520"/>
    </source>
</evidence>
<dbReference type="FunFam" id="3.40.50.620:FF:000100">
    <property type="entry name" value="probable leucine--tRNA ligase, mitochondrial"/>
    <property type="match status" value="1"/>
</dbReference>
<dbReference type="CDD" id="cd00812">
    <property type="entry name" value="LeuRS_core"/>
    <property type="match status" value="1"/>
</dbReference>
<dbReference type="InterPro" id="IPR009008">
    <property type="entry name" value="Val/Leu/Ile-tRNA-synth_edit"/>
</dbReference>
<evidence type="ECO:0000256" key="6">
    <source>
        <dbReference type="ARBA" id="ARBA00022840"/>
    </source>
</evidence>
<dbReference type="Proteomes" id="UP000193144">
    <property type="component" value="Unassembled WGS sequence"/>
</dbReference>
<dbReference type="Pfam" id="PF00133">
    <property type="entry name" value="tRNA-synt_1"/>
    <property type="match status" value="2"/>
</dbReference>
<evidence type="ECO:0000256" key="10">
    <source>
        <dbReference type="ARBA" id="ARBA00047469"/>
    </source>
</evidence>
<feature type="domain" description="Methionyl/Valyl/Leucyl/Isoleucyl-tRNA synthetase anticodon-binding" evidence="14">
    <location>
        <begin position="826"/>
        <end position="934"/>
    </location>
</feature>
<dbReference type="FunFam" id="3.40.50.620:FF:000003">
    <property type="entry name" value="Leucine--tRNA ligase"/>
    <property type="match status" value="1"/>
</dbReference>
<keyword evidence="17" id="KW-1185">Reference proteome</keyword>
<evidence type="ECO:0000313" key="17">
    <source>
        <dbReference type="Proteomes" id="UP000193144"/>
    </source>
</evidence>
<feature type="compositionally biased region" description="Low complexity" evidence="12">
    <location>
        <begin position="26"/>
        <end position="38"/>
    </location>
</feature>
<evidence type="ECO:0000256" key="3">
    <source>
        <dbReference type="ARBA" id="ARBA00013164"/>
    </source>
</evidence>
<dbReference type="PANTHER" id="PTHR43740:SF2">
    <property type="entry name" value="LEUCINE--TRNA LIGASE, MITOCHONDRIAL"/>
    <property type="match status" value="1"/>
</dbReference>
<dbReference type="InterPro" id="IPR013155">
    <property type="entry name" value="M/V/L/I-tRNA-synth_anticd-bd"/>
</dbReference>
<dbReference type="NCBIfam" id="TIGR00396">
    <property type="entry name" value="leuS_bact"/>
    <property type="match status" value="1"/>
</dbReference>
<dbReference type="InterPro" id="IPR002302">
    <property type="entry name" value="Leu-tRNA-ligase"/>
</dbReference>
<keyword evidence="5 11" id="KW-0547">Nucleotide-binding</keyword>
<evidence type="ECO:0000256" key="8">
    <source>
        <dbReference type="ARBA" id="ARBA00023146"/>
    </source>
</evidence>
<dbReference type="PRINTS" id="PR00985">
    <property type="entry name" value="TRNASYNTHLEU"/>
</dbReference>
<dbReference type="GO" id="GO:0032543">
    <property type="term" value="P:mitochondrial translation"/>
    <property type="evidence" value="ECO:0007669"/>
    <property type="project" value="TreeGrafter"/>
</dbReference>
<dbReference type="Pfam" id="PF13603">
    <property type="entry name" value="tRNA-synt_1_2"/>
    <property type="match status" value="1"/>
</dbReference>
<dbReference type="GO" id="GO:0005759">
    <property type="term" value="C:mitochondrial matrix"/>
    <property type="evidence" value="ECO:0007669"/>
    <property type="project" value="UniProtKB-SubCell"/>
</dbReference>
<dbReference type="Gene3D" id="3.90.740.10">
    <property type="entry name" value="Valyl/Leucyl/Isoleucyl-tRNA synthetase, editing domain"/>
    <property type="match status" value="1"/>
</dbReference>
<gene>
    <name evidence="16" type="ORF">BCR34DRAFT_572403</name>
</gene>
<protein>
    <recommendedName>
        <fullName evidence="3">leucine--tRNA ligase</fullName>
        <ecNumber evidence="3">6.1.1.4</ecNumber>
    </recommendedName>
    <alternativeName>
        <fullName evidence="9">Leucyl-tRNA synthetase</fullName>
    </alternativeName>
</protein>
<dbReference type="InterPro" id="IPR001412">
    <property type="entry name" value="aa-tRNA-synth_I_CS"/>
</dbReference>
<feature type="domain" description="Leucyl-tRNA synthetase editing" evidence="15">
    <location>
        <begin position="281"/>
        <end position="433"/>
    </location>
</feature>
<comment type="similarity">
    <text evidence="2 11">Belongs to the class-I aminoacyl-tRNA synthetase family.</text>
</comment>
<sequence length="1069" mass="120076">MPSLLPYAHGWRQALRRRTPFSALRTCPATPPEEAASTKTEEAKRQTFERSAAELASLMPKWQARWEAAHHKRPQLPPGDDSPSSKAKAKAYVLPMFPYPSGELHLGHLRVYTISDVLARFKRMQGCKVTHPIGWDAFGLPAENAAMARGIHPEKWTLHNIQTMKTQMATMGGKWDWDKEFRTCDPDFYKHTQRIFLMLHERGLAYQAESLVNYDPVDMTVLANEQVDANGCSWRSGAKVEKKMLKQWFLRIKAFQQELLRDLDALAENGNWPERVLTMQRNWLGRSEGMKLWFQVNAIHYGLQPTDIEVFTTRPDTLFGVQYLALSLKHPFVQLISQSDPDLRAFLDRAQTLPPDSKEGYRLRGVEAMNPVSKLSPTPDPSIPVYVAPYVLDDYGSGAVMGVPGHDARDHAFWRANTNHLPIMQVITSDPGTVPEPLLAGSDNDTPMLSTGFIASNISLVTSKAFPCGGLPSDEAAAELVKCMDHNSIWNEKTENWRLRDWLISRQRYWGTPIPIIHCSSCGPVPVPLEDLPVRLPNLPDESFQGNAGNPLANDPEWKKTACPKCGSAAERETDTMDTFMDSSWYFFRFLDPKRADSPIRPREANNGMQVDVYIGGVEHAILHLLYARFISKFLATTPLWPNGATVHGEPFKKLITQGMVHGKTYSDPETGRFLRPTEVDTSNPKAPIIKATGVTPNISFEKMSKSKYNGVNPVTTIQKYGADVTRAHLLFQAAVSDVLEWDEEPITGVQRWLIRVLRLSTGFFISPQTEKTFKPPHNFDANFIDLLSGFRNMGVLKKAPNARPGAYKTPEEELLAALKPEETDLWAKVQETIASVTKSYSETCSLNTVISDLMGLTNAIWDVGETSVTSIYLRYVAVLHLLRMLAPVAPAVAEEGWQNLISKTSVRIRTNTEHPFRYEGKPGVFAFGFPKAEEDILAKLRLTNQCVFMVDGKKKFETAIRKPPAHLGTVGEVGEVERYVLKVLAETEAGKEWFGDEGKLWKVAREMRERGGEENRMGEDVDIMEDEAFELIPRGWRVKIVGRGKLVNVFSPKKAKTPEEKPAAGVEI</sequence>
<dbReference type="GO" id="GO:0002161">
    <property type="term" value="F:aminoacyl-tRNA deacylase activity"/>
    <property type="evidence" value="ECO:0007669"/>
    <property type="project" value="InterPro"/>
</dbReference>
<comment type="catalytic activity">
    <reaction evidence="10">
        <text>tRNA(Leu) + L-leucine + ATP = L-leucyl-tRNA(Leu) + AMP + diphosphate</text>
        <dbReference type="Rhea" id="RHEA:11688"/>
        <dbReference type="Rhea" id="RHEA-COMP:9613"/>
        <dbReference type="Rhea" id="RHEA-COMP:9622"/>
        <dbReference type="ChEBI" id="CHEBI:30616"/>
        <dbReference type="ChEBI" id="CHEBI:33019"/>
        <dbReference type="ChEBI" id="CHEBI:57427"/>
        <dbReference type="ChEBI" id="CHEBI:78442"/>
        <dbReference type="ChEBI" id="CHEBI:78494"/>
        <dbReference type="ChEBI" id="CHEBI:456215"/>
        <dbReference type="EC" id="6.1.1.4"/>
    </reaction>
</comment>
<evidence type="ECO:0000256" key="1">
    <source>
        <dbReference type="ARBA" id="ARBA00004305"/>
    </source>
</evidence>
<dbReference type="STRING" id="1231657.A0A1Y1Z3P9"/>
<dbReference type="EMBL" id="MCFA01000131">
    <property type="protein sequence ID" value="ORY04869.1"/>
    <property type="molecule type" value="Genomic_DNA"/>
</dbReference>
<dbReference type="InterPro" id="IPR009080">
    <property type="entry name" value="tRNAsynth_Ia_anticodon-bd"/>
</dbReference>
<evidence type="ECO:0000259" key="13">
    <source>
        <dbReference type="Pfam" id="PF00133"/>
    </source>
</evidence>
<accession>A0A1Y1Z3P9</accession>
<feature type="domain" description="Aminoacyl-tRNA synthetase class Ia" evidence="13">
    <location>
        <begin position="499"/>
        <end position="662"/>
    </location>
</feature>
<dbReference type="PROSITE" id="PS00178">
    <property type="entry name" value="AA_TRNA_LIGASE_I"/>
    <property type="match status" value="1"/>
</dbReference>
<dbReference type="InterPro" id="IPR025709">
    <property type="entry name" value="Leu_tRNA-synth_edit"/>
</dbReference>
<feature type="domain" description="Aminoacyl-tRNA synthetase class Ia" evidence="13">
    <location>
        <begin position="87"/>
        <end position="266"/>
    </location>
</feature>
<evidence type="ECO:0000256" key="7">
    <source>
        <dbReference type="ARBA" id="ARBA00022917"/>
    </source>
</evidence>
<evidence type="ECO:0000313" key="16">
    <source>
        <dbReference type="EMBL" id="ORY04869.1"/>
    </source>
</evidence>
<name>A0A1Y1Z3P9_9PLEO</name>
<dbReference type="Pfam" id="PF08264">
    <property type="entry name" value="Anticodon_1"/>
    <property type="match status" value="1"/>
</dbReference>
<proteinExistence type="inferred from homology"/>
<dbReference type="InterPro" id="IPR014729">
    <property type="entry name" value="Rossmann-like_a/b/a_fold"/>
</dbReference>
<comment type="caution">
    <text evidence="16">The sequence shown here is derived from an EMBL/GenBank/DDBJ whole genome shotgun (WGS) entry which is preliminary data.</text>
</comment>
<evidence type="ECO:0000256" key="5">
    <source>
        <dbReference type="ARBA" id="ARBA00022741"/>
    </source>
</evidence>
<dbReference type="SUPFAM" id="SSF47323">
    <property type="entry name" value="Anticodon-binding domain of a subclass of class I aminoacyl-tRNA synthetases"/>
    <property type="match status" value="1"/>
</dbReference>
<keyword evidence="4 11" id="KW-0436">Ligase</keyword>
<dbReference type="GO" id="GO:0006429">
    <property type="term" value="P:leucyl-tRNA aminoacylation"/>
    <property type="evidence" value="ECO:0007669"/>
    <property type="project" value="InterPro"/>
</dbReference>
<evidence type="ECO:0000259" key="15">
    <source>
        <dbReference type="Pfam" id="PF13603"/>
    </source>
</evidence>
<dbReference type="AlphaFoldDB" id="A0A1Y1Z3P9"/>
<comment type="subcellular location">
    <subcellularLocation>
        <location evidence="1">Mitochondrion matrix</location>
    </subcellularLocation>
</comment>
<evidence type="ECO:0000256" key="4">
    <source>
        <dbReference type="ARBA" id="ARBA00022598"/>
    </source>
</evidence>
<evidence type="ECO:0000259" key="14">
    <source>
        <dbReference type="Pfam" id="PF08264"/>
    </source>
</evidence>
<dbReference type="SUPFAM" id="SSF52374">
    <property type="entry name" value="Nucleotidylyl transferase"/>
    <property type="match status" value="1"/>
</dbReference>
<evidence type="ECO:0000256" key="11">
    <source>
        <dbReference type="RuleBase" id="RU363035"/>
    </source>
</evidence>
<keyword evidence="7 11" id="KW-0648">Protein biosynthesis</keyword>
<feature type="region of interest" description="Disordered" evidence="12">
    <location>
        <begin position="24"/>
        <end position="45"/>
    </location>
</feature>
<dbReference type="GO" id="GO:0004823">
    <property type="term" value="F:leucine-tRNA ligase activity"/>
    <property type="evidence" value="ECO:0007669"/>
    <property type="project" value="UniProtKB-EC"/>
</dbReference>
<dbReference type="GO" id="GO:0005524">
    <property type="term" value="F:ATP binding"/>
    <property type="evidence" value="ECO:0007669"/>
    <property type="project" value="UniProtKB-KW"/>
</dbReference>
<dbReference type="InterPro" id="IPR002300">
    <property type="entry name" value="aa-tRNA-synth_Ia"/>
</dbReference>
<feature type="region of interest" description="Disordered" evidence="12">
    <location>
        <begin position="68"/>
        <end position="87"/>
    </location>
</feature>
<dbReference type="Gene3D" id="3.40.50.620">
    <property type="entry name" value="HUPs"/>
    <property type="match status" value="2"/>
</dbReference>
<dbReference type="SUPFAM" id="SSF50677">
    <property type="entry name" value="ValRS/IleRS/LeuRS editing domain"/>
    <property type="match status" value="1"/>
</dbReference>
<evidence type="ECO:0000256" key="12">
    <source>
        <dbReference type="SAM" id="MobiDB-lite"/>
    </source>
</evidence>
<dbReference type="OrthoDB" id="15954at2759"/>
<keyword evidence="8 11" id="KW-0030">Aminoacyl-tRNA synthetase</keyword>
<dbReference type="Gene3D" id="1.10.730.10">
    <property type="entry name" value="Isoleucyl-tRNA Synthetase, Domain 1"/>
    <property type="match status" value="2"/>
</dbReference>
<keyword evidence="6 11" id="KW-0067">ATP-binding</keyword>
<dbReference type="EC" id="6.1.1.4" evidence="3"/>
<reference evidence="16 17" key="1">
    <citation type="submission" date="2016-07" db="EMBL/GenBank/DDBJ databases">
        <title>Pervasive Adenine N6-methylation of Active Genes in Fungi.</title>
        <authorList>
            <consortium name="DOE Joint Genome Institute"/>
            <person name="Mondo S.J."/>
            <person name="Dannebaum R.O."/>
            <person name="Kuo R.C."/>
            <person name="Labutti K."/>
            <person name="Haridas S."/>
            <person name="Kuo A."/>
            <person name="Salamov A."/>
            <person name="Ahrendt S.R."/>
            <person name="Lipzen A."/>
            <person name="Sullivan W."/>
            <person name="Andreopoulos W.B."/>
            <person name="Clum A."/>
            <person name="Lindquist E."/>
            <person name="Daum C."/>
            <person name="Ramamoorthy G.K."/>
            <person name="Gryganskyi A."/>
            <person name="Culley D."/>
            <person name="Magnuson J.K."/>
            <person name="James T.Y."/>
            <person name="O'Malley M.A."/>
            <person name="Stajich J.E."/>
            <person name="Spatafora J.W."/>
            <person name="Visel A."/>
            <person name="Grigoriev I.V."/>
        </authorList>
    </citation>
    <scope>NUCLEOTIDE SEQUENCE [LARGE SCALE GENOMIC DNA]</scope>
    <source>
        <strain evidence="16 17">CBS 115471</strain>
    </source>
</reference>